<dbReference type="InterPro" id="IPR012337">
    <property type="entry name" value="RNaseH-like_sf"/>
</dbReference>
<dbReference type="PANTHER" id="PTHR46481">
    <property type="entry name" value="ZINC FINGER BED DOMAIN-CONTAINING PROTEIN 4"/>
    <property type="match status" value="1"/>
</dbReference>
<feature type="region of interest" description="Disordered" evidence="1">
    <location>
        <begin position="371"/>
        <end position="394"/>
    </location>
</feature>
<evidence type="ECO:0000313" key="4">
    <source>
        <dbReference type="RefSeq" id="XP_034068926.1"/>
    </source>
</evidence>
<dbReference type="SUPFAM" id="SSF140996">
    <property type="entry name" value="Hermes dimerisation domain"/>
    <property type="match status" value="1"/>
</dbReference>
<dbReference type="GeneID" id="117544193"/>
<feature type="domain" description="HAT C-terminal dimerisation" evidence="2">
    <location>
        <begin position="425"/>
        <end position="505"/>
    </location>
</feature>
<reference evidence="4" key="1">
    <citation type="submission" date="2025-08" db="UniProtKB">
        <authorList>
            <consortium name="RefSeq"/>
        </authorList>
    </citation>
    <scope>IDENTIFICATION</scope>
</reference>
<sequence length="505" mass="56958">MQPIQSVENKGFVRLMKTVDPRYQVPSLKYFSTKAISQMYTECREKVQQEIQNVQFFATTSDLWSSRTSEPYMSLTIHFIHKWKLQSACLQTIYFPVDHTGELIAHGLRDLLQGWGLKEENMICMTTDSGANMVKALDLNAWTRLQCFGHRLHLAIEKSAKDPRVDRTVSILKKMVSAFSFSWKKKRELARLQTEMKLPPHKLITDSPTRWGSKLAMIERVLEQEKAISEILKADKKTRCLVAGYNEKDVMESVVKALGPLRDFTDALSAEDYVSVSYAKPVLHLFKEHLLKVDDDDTDLSGEMKMTILNYLTDKYKDPKTDELLDMASLVDPRFKIKYIDSDNLEKIQARAVSELESLLTVTLQAQCPAASSSTSTSQSLEAEANQGPHKKKAKKTLASFLKTSVTSAGTSAASPSLKEAIDAELKSYLSVPNADSEMDPLEWWQNHDGNFPRVSQLARKYLCIPATSAPSERVFSTGGNIVTCQRATLKPEKVDKLIFLAKNL</sequence>
<keyword evidence="3" id="KW-1185">Reference proteome</keyword>
<dbReference type="InterPro" id="IPR052035">
    <property type="entry name" value="ZnF_BED_domain_contain"/>
</dbReference>
<accession>A0A6P8TX40</accession>
<dbReference type="Pfam" id="PF05699">
    <property type="entry name" value="Dimer_Tnp_hAT"/>
    <property type="match status" value="1"/>
</dbReference>
<dbReference type="GO" id="GO:0046983">
    <property type="term" value="F:protein dimerization activity"/>
    <property type="evidence" value="ECO:0007669"/>
    <property type="project" value="InterPro"/>
</dbReference>
<protein>
    <submittedName>
        <fullName evidence="4">Zinc finger BED domain-containing protein 1-like</fullName>
    </submittedName>
</protein>
<dbReference type="InterPro" id="IPR008906">
    <property type="entry name" value="HATC_C_dom"/>
</dbReference>
<dbReference type="AlphaFoldDB" id="A0A6P8TX40"/>
<dbReference type="PANTHER" id="PTHR46481:SF9">
    <property type="entry name" value="ZINC FINGER BED DOMAIN-CONTAINING PROTEIN 1-LIKE"/>
    <property type="match status" value="1"/>
</dbReference>
<feature type="compositionally biased region" description="Low complexity" evidence="1">
    <location>
        <begin position="371"/>
        <end position="385"/>
    </location>
</feature>
<dbReference type="InParanoid" id="A0A6P8TX40"/>
<evidence type="ECO:0000256" key="1">
    <source>
        <dbReference type="SAM" id="MobiDB-lite"/>
    </source>
</evidence>
<evidence type="ECO:0000259" key="2">
    <source>
        <dbReference type="Pfam" id="PF05699"/>
    </source>
</evidence>
<dbReference type="OrthoDB" id="10050977at2759"/>
<dbReference type="SUPFAM" id="SSF53098">
    <property type="entry name" value="Ribonuclease H-like"/>
    <property type="match status" value="1"/>
</dbReference>
<dbReference type="RefSeq" id="XP_034068926.1">
    <property type="nucleotide sequence ID" value="XM_034213035.1"/>
</dbReference>
<dbReference type="KEGG" id="gacu:117544193"/>
<gene>
    <name evidence="4" type="primary">LOC117544193</name>
</gene>
<organism evidence="3 4">
    <name type="scientific">Gymnodraco acuticeps</name>
    <name type="common">Antarctic dragonfish</name>
    <dbReference type="NCBI Taxonomy" id="8218"/>
    <lineage>
        <taxon>Eukaryota</taxon>
        <taxon>Metazoa</taxon>
        <taxon>Chordata</taxon>
        <taxon>Craniata</taxon>
        <taxon>Vertebrata</taxon>
        <taxon>Euteleostomi</taxon>
        <taxon>Actinopterygii</taxon>
        <taxon>Neopterygii</taxon>
        <taxon>Teleostei</taxon>
        <taxon>Neoteleostei</taxon>
        <taxon>Acanthomorphata</taxon>
        <taxon>Eupercaria</taxon>
        <taxon>Perciformes</taxon>
        <taxon>Notothenioidei</taxon>
        <taxon>Bathydraconidae</taxon>
        <taxon>Gymnodraco</taxon>
    </lineage>
</organism>
<name>A0A6P8TX40_GYMAC</name>
<proteinExistence type="predicted"/>
<dbReference type="Proteomes" id="UP000515161">
    <property type="component" value="Unplaced"/>
</dbReference>
<evidence type="ECO:0000313" key="3">
    <source>
        <dbReference type="Proteomes" id="UP000515161"/>
    </source>
</evidence>